<evidence type="ECO:0000256" key="1">
    <source>
        <dbReference type="ARBA" id="ARBA00022962"/>
    </source>
</evidence>
<keyword evidence="4" id="KW-1185">Reference proteome</keyword>
<dbReference type="SUPFAM" id="SSF52317">
    <property type="entry name" value="Class I glutamine amidotransferase-like"/>
    <property type="match status" value="1"/>
</dbReference>
<dbReference type="GO" id="GO:0046820">
    <property type="term" value="F:4-amino-4-deoxychorismate synthase activity"/>
    <property type="evidence" value="ECO:0007669"/>
    <property type="project" value="UniProtKB-EC"/>
</dbReference>
<dbReference type="Proteomes" id="UP000001733">
    <property type="component" value="Chromosome"/>
</dbReference>
<dbReference type="InterPro" id="IPR006221">
    <property type="entry name" value="TrpG/PapA_dom"/>
</dbReference>
<name>B5YAW5_DICT6</name>
<dbReference type="PRINTS" id="PR00097">
    <property type="entry name" value="ANTSNTHASEII"/>
</dbReference>
<dbReference type="AlphaFoldDB" id="B5YAW5"/>
<evidence type="ECO:0000313" key="3">
    <source>
        <dbReference type="EMBL" id="ACI20108.1"/>
    </source>
</evidence>
<dbReference type="CDD" id="cd01743">
    <property type="entry name" value="GATase1_Anthranilate_Synthase"/>
    <property type="match status" value="1"/>
</dbReference>
<accession>B5YAW5</accession>
<dbReference type="RefSeq" id="WP_012548740.1">
    <property type="nucleotide sequence ID" value="NC_011297.1"/>
</dbReference>
<dbReference type="FunFam" id="3.40.50.880:FF:000003">
    <property type="entry name" value="Anthranilate synthase component II"/>
    <property type="match status" value="1"/>
</dbReference>
<organism evidence="3 4">
    <name type="scientific">Dictyoglomus thermophilum (strain ATCC 35947 / DSM 3960 / H-6-12)</name>
    <dbReference type="NCBI Taxonomy" id="309799"/>
    <lineage>
        <taxon>Bacteria</taxon>
        <taxon>Pseudomonadati</taxon>
        <taxon>Dictyoglomota</taxon>
        <taxon>Dictyoglomia</taxon>
        <taxon>Dictyoglomales</taxon>
        <taxon>Dictyoglomaceae</taxon>
        <taxon>Dictyoglomus</taxon>
    </lineage>
</organism>
<feature type="domain" description="Glutamine amidotransferase" evidence="2">
    <location>
        <begin position="3"/>
        <end position="185"/>
    </location>
</feature>
<dbReference type="InterPro" id="IPR029062">
    <property type="entry name" value="Class_I_gatase-like"/>
</dbReference>
<sequence length="187" mass="21646">MLLIVDNFDSFTYNLYNYFQRLKIKTLVKNRDKINISYISKLNPDYIVLSPGPGRPTDDHILLEIIDVFKNTKKILGVCLGHQAIGVYFGLKLVKAQKPMHGMIDEIIHDEKGVFKNIKNPLKVVRYHSLVLEKDKEGDNIEITAYTKNKEIMGIRHKFYKIEGVQFHPESIGTEDGIRLLKNFLEI</sequence>
<dbReference type="Gene3D" id="3.40.50.880">
    <property type="match status" value="1"/>
</dbReference>
<dbReference type="EMBL" id="CP001146">
    <property type="protein sequence ID" value="ACI20108.1"/>
    <property type="molecule type" value="Genomic_DNA"/>
</dbReference>
<keyword evidence="3" id="KW-0808">Transferase</keyword>
<dbReference type="PROSITE" id="PS51273">
    <property type="entry name" value="GATASE_TYPE_1"/>
    <property type="match status" value="1"/>
</dbReference>
<dbReference type="OrthoDB" id="9804328at2"/>
<dbReference type="NCBIfam" id="TIGR00566">
    <property type="entry name" value="trpG_papA"/>
    <property type="match status" value="1"/>
</dbReference>
<dbReference type="PANTHER" id="PTHR43418:SF4">
    <property type="entry name" value="MULTIFUNCTIONAL TRYPTOPHAN BIOSYNTHESIS PROTEIN"/>
    <property type="match status" value="1"/>
</dbReference>
<dbReference type="PaxDb" id="309799-DICTH_0051"/>
<dbReference type="EC" id="2.6.1.85" evidence="3"/>
<evidence type="ECO:0000259" key="2">
    <source>
        <dbReference type="Pfam" id="PF00117"/>
    </source>
</evidence>
<dbReference type="KEGG" id="dth:DICTH_0051"/>
<dbReference type="PANTHER" id="PTHR43418">
    <property type="entry name" value="MULTIFUNCTIONAL TRYPTOPHAN BIOSYNTHESIS PROTEIN-RELATED"/>
    <property type="match status" value="1"/>
</dbReference>
<dbReference type="GO" id="GO:0004049">
    <property type="term" value="F:anthranilate synthase activity"/>
    <property type="evidence" value="ECO:0007669"/>
    <property type="project" value="TreeGrafter"/>
</dbReference>
<dbReference type="eggNOG" id="COG0512">
    <property type="taxonomic scope" value="Bacteria"/>
</dbReference>
<dbReference type="InterPro" id="IPR017926">
    <property type="entry name" value="GATASE"/>
</dbReference>
<proteinExistence type="predicted"/>
<dbReference type="STRING" id="309799.DICTH_0051"/>
<evidence type="ECO:0000313" key="4">
    <source>
        <dbReference type="Proteomes" id="UP000001733"/>
    </source>
</evidence>
<dbReference type="GO" id="GO:0005829">
    <property type="term" value="C:cytosol"/>
    <property type="evidence" value="ECO:0007669"/>
    <property type="project" value="TreeGrafter"/>
</dbReference>
<dbReference type="InterPro" id="IPR050472">
    <property type="entry name" value="Anth_synth/Amidotransfase"/>
</dbReference>
<keyword evidence="3" id="KW-0032">Aminotransferase</keyword>
<dbReference type="HOGENOM" id="CLU_014340_1_2_0"/>
<gene>
    <name evidence="3" type="ordered locus">DICTH_0051</name>
</gene>
<keyword evidence="1 3" id="KW-0315">Glutamine amidotransferase</keyword>
<reference evidence="3 4" key="1">
    <citation type="journal article" date="2014" name="Genome Announc.">
        <title>Complete Genome Sequence of the Extreme Thermophile Dictyoglomus thermophilum H-6-12.</title>
        <authorList>
            <person name="Coil D.A."/>
            <person name="Badger J.H."/>
            <person name="Forberger H.C."/>
            <person name="Riggs F."/>
            <person name="Madupu R."/>
            <person name="Fedorova N."/>
            <person name="Ward N."/>
            <person name="Robb F.T."/>
            <person name="Eisen J.A."/>
        </authorList>
    </citation>
    <scope>NUCLEOTIDE SEQUENCE [LARGE SCALE GENOMIC DNA]</scope>
    <source>
        <strain evidence="4">ATCC 35947 / DSM 3960 / H-6-12</strain>
    </source>
</reference>
<dbReference type="PRINTS" id="PR00099">
    <property type="entry name" value="CPSGATASE"/>
</dbReference>
<dbReference type="GO" id="GO:0000162">
    <property type="term" value="P:L-tryptophan biosynthetic process"/>
    <property type="evidence" value="ECO:0007669"/>
    <property type="project" value="TreeGrafter"/>
</dbReference>
<dbReference type="Pfam" id="PF00117">
    <property type="entry name" value="GATase"/>
    <property type="match status" value="1"/>
</dbReference>
<dbReference type="PRINTS" id="PR00096">
    <property type="entry name" value="GATASE"/>
</dbReference>
<protein>
    <submittedName>
        <fullName evidence="3">Para-aminobenzoate synthase glutamine amidotransferase component II</fullName>
        <ecNumber evidence="3">2.6.1.85</ecNumber>
    </submittedName>
</protein>